<dbReference type="Proteomes" id="UP000594342">
    <property type="component" value="Unassembled WGS sequence"/>
</dbReference>
<comment type="caution">
    <text evidence="2">The sequence shown here is derived from an EMBL/GenBank/DDBJ whole genome shotgun (WGS) entry which is preliminary data.</text>
</comment>
<feature type="region of interest" description="Disordered" evidence="1">
    <location>
        <begin position="432"/>
        <end position="472"/>
    </location>
</feature>
<evidence type="ECO:0000256" key="1">
    <source>
        <dbReference type="SAM" id="MobiDB-lite"/>
    </source>
</evidence>
<evidence type="ECO:0000313" key="2">
    <source>
        <dbReference type="EMBL" id="VBB18421.1"/>
    </source>
</evidence>
<dbReference type="EMBL" id="UPSH01000001">
    <property type="protein sequence ID" value="VBB18421.1"/>
    <property type="molecule type" value="Genomic_DNA"/>
</dbReference>
<gene>
    <name evidence="2" type="ORF">YASMINEVIRUS_884</name>
</gene>
<feature type="region of interest" description="Disordered" evidence="1">
    <location>
        <begin position="537"/>
        <end position="570"/>
    </location>
</feature>
<organism evidence="2 3">
    <name type="scientific">Yasminevirus sp. GU-2018</name>
    <dbReference type="NCBI Taxonomy" id="2420051"/>
    <lineage>
        <taxon>Viruses</taxon>
        <taxon>Varidnaviria</taxon>
        <taxon>Bamfordvirae</taxon>
        <taxon>Nucleocytoviricota</taxon>
        <taxon>Megaviricetes</taxon>
        <taxon>Imitervirales</taxon>
        <taxon>Mimiviridae</taxon>
        <taxon>Klosneuvirinae</taxon>
        <taxon>Yasminevirus</taxon>
        <taxon>Yasminevirus saudimassiliense</taxon>
    </lineage>
</organism>
<feature type="region of interest" description="Disordered" evidence="1">
    <location>
        <begin position="612"/>
        <end position="631"/>
    </location>
</feature>
<name>A0A5K0U9Z7_9VIRU</name>
<feature type="compositionally biased region" description="Polar residues" evidence="1">
    <location>
        <begin position="554"/>
        <end position="568"/>
    </location>
</feature>
<sequence length="631" mass="71997">MGNICGKDGIPKFEYSDFCPLRIATLYADIDESINKKKKIETIVEYFMKPYHGYYIDVLCIQGIRNPRILKEIVSTFKKHIEQYNDDHRSGYNKSIYLEYFPDVGVPSNHENDLYWSTSESENEIEYYDKLIISRHSILQSADIQIGSDRREINKQINASTFKNDAKLMINNTDSDEVSNVYKYVQIVNLNVDGTFVSVYNVDLEDDSIGISNNKERRKQIQDLREIVEINRQRSIVDEVRQFVHGDNTFIACNRDIHIVTGVFHINEIKNGSVSSEYNRMCATLNGFDTHRWIASLRKNTENSTTNVRFTKDTYTMLVSKNLTTHPDQNSRSQKLFEEHKVVVINSNIAKNIVDMNQFTNYPEDTIFMLYRPNIELVDRRRMFANGRKKKDILADNTRFMDLMTSTVANRVESINQHPKYGTVLNGSSRNVVTQGVSNQGNTDKGRSDKSNTKIITTTDSHASRPNPLNVKRSKQVIPVTSNTTNMSNMSSASKVISQTISQAIAHKQKSGNTVPQVSQTTDAIEMDDFKTKNLLRNQHDKSSPVRVKKVTQESESTVTDNSPTDNNPVDVVEINDNSENMVNMTNSLHSDESDDNSDDETVRELESMVERQTAKTLIRTSPKAGTIKTH</sequence>
<evidence type="ECO:0000313" key="3">
    <source>
        <dbReference type="Proteomes" id="UP000594342"/>
    </source>
</evidence>
<accession>A0A5K0U9Z7</accession>
<reference evidence="2 3" key="1">
    <citation type="submission" date="2018-10" db="EMBL/GenBank/DDBJ databases">
        <authorList>
            <consortium name="IHU Genomes"/>
        </authorList>
    </citation>
    <scope>NUCLEOTIDE SEQUENCE [LARGE SCALE GENOMIC DNA]</scope>
    <source>
        <strain evidence="2 3">A1</strain>
    </source>
</reference>
<keyword evidence="3" id="KW-1185">Reference proteome</keyword>
<proteinExistence type="predicted"/>
<feature type="compositionally biased region" description="Polar residues" evidence="1">
    <location>
        <begin position="432"/>
        <end position="443"/>
    </location>
</feature>
<protein>
    <submittedName>
        <fullName evidence="2">Uncharacterized protein</fullName>
    </submittedName>
</protein>